<dbReference type="PROSITE" id="PS50113">
    <property type="entry name" value="PAC"/>
    <property type="match status" value="2"/>
</dbReference>
<keyword evidence="3 6" id="KW-0597">Phosphoprotein</keyword>
<feature type="domain" description="PAC" evidence="12">
    <location>
        <begin position="564"/>
        <end position="615"/>
    </location>
</feature>
<evidence type="ECO:0000256" key="7">
    <source>
        <dbReference type="SAM" id="Phobius"/>
    </source>
</evidence>
<dbReference type="SUPFAM" id="SSF55874">
    <property type="entry name" value="ATPase domain of HSP90 chaperone/DNA topoisomerase II/histidine kinase"/>
    <property type="match status" value="1"/>
</dbReference>
<dbReference type="PROSITE" id="PS50109">
    <property type="entry name" value="HIS_KIN"/>
    <property type="match status" value="1"/>
</dbReference>
<sequence length="1122" mass="121042">MPHTPATLAGKTRAKAALLSVLAAALWVGATVCAAAAAGEPRSIVAAVPANLPPLYTLGSNGRPTGFAAEVLRQVALRAGYSLRFVAVADQVEAMRLVETGQADMVPGLGADSERATRLLFSRPFETQAVHIYTRAESPRREDLASLAGLRVSVVAGSIPLERLARAGSVPHVAQSLPQALFDLFSGQTDALVFQAPLVEHASKAAGLEDRLVRSKAPLLEVNRALAVSPRRPELLADLDRVLGQYRETPEFRLLYRQWHAAAAPPVLTPMAMGIMAAIVVVVGAVLLTWRYVSLLRVNRRLLAALTERDQALAALRLGQDRMEALLTLIHMDSADTRGLVGFALDQGVALTGSGMGFLFFVEGDRIDPEQVHWRLPDGATSPPEGLTPSYTPARGGLWADCLRTKAPVLVNDYPAYAAERPLPQGHPDLARFMAVPLLETEQVVAVLGVANKQTPYDDNDTRQLQLFLAGLWRVLQARRDAESIRKSRDYAESLIEGANAMLVRLDTEGRTTLFNAAAERITGYSRSEVLGREWNAQMLPGHLSNVSAALYGDFMAGRTALPRQHEGVLLTKNGLLRHISWQNSLLREGERVAGIIAFGIDITEQKEAQAELTRLHRAIEQAAEGVVIAAEPGVILYANPAFERMTGREPGGHGLKGKGVFDLDLAVLEHHSCVTPAEGQEGTWRGTCSFARPDGVAMEVEFTVSAIRSRADRLVSYVAVCRDVTEKRLLEHQLWQAQKMEALGTLAGGIAHDFNNLLASIMGFTELALDDLPAQSRARACLDRVLGASLRAREMVRQILSFSRRGEHKLRHLRADSVVGEALKLMEASLAKNIEIRAVLASHSFILADPSQVHQIVMNLCTNAAQAMRECGGRLEVRTGRGLLPPEIAARRRLSPGEYVRLDVEDQGPGIAPELLGRIFDPFFTTKGPGEGTGLGLAVVHGIVTSLGGDVWAESEPGSGARFSVLLPAQLPPPEAPAEKSPEDLRGSERILVVDDEPDLLDFCREALAPLGYQVTTTSDPQAALEALRQAPQDCDLLVTDLNMPRISGLALAEELRPLAPRLPIVLITGFSRTIPPDRLESLGAVRILPKPFSTSELALAVRQAFAGPTGGSNAPSHSSG</sequence>
<feature type="domain" description="Response regulatory" evidence="10">
    <location>
        <begin position="991"/>
        <end position="1107"/>
    </location>
</feature>
<dbReference type="Gene3D" id="3.30.565.10">
    <property type="entry name" value="Histidine kinase-like ATPase, C-terminal domain"/>
    <property type="match status" value="1"/>
</dbReference>
<dbReference type="PRINTS" id="PR00344">
    <property type="entry name" value="BCTRLSENSOR"/>
</dbReference>
<evidence type="ECO:0000256" key="5">
    <source>
        <dbReference type="ARBA" id="ARBA00022777"/>
    </source>
</evidence>
<reference evidence="13 14" key="1">
    <citation type="submission" date="2017-06" db="EMBL/GenBank/DDBJ databases">
        <authorList>
            <person name="Kim H.J."/>
            <person name="Triplett B.A."/>
        </authorList>
    </citation>
    <scope>NUCLEOTIDE SEQUENCE [LARGE SCALE GENOMIC DNA]</scope>
    <source>
        <strain evidence="13 14">DSM 13116</strain>
    </source>
</reference>
<feature type="modified residue" description="4-aspartylphosphate" evidence="6">
    <location>
        <position position="1042"/>
    </location>
</feature>
<feature type="chain" id="PRO_5012805532" description="histidine kinase" evidence="8">
    <location>
        <begin position="35"/>
        <end position="1122"/>
    </location>
</feature>
<dbReference type="SMART" id="SM00388">
    <property type="entry name" value="HisKA"/>
    <property type="match status" value="1"/>
</dbReference>
<dbReference type="Proteomes" id="UP000198324">
    <property type="component" value="Unassembled WGS sequence"/>
</dbReference>
<dbReference type="InterPro" id="IPR001610">
    <property type="entry name" value="PAC"/>
</dbReference>
<dbReference type="InterPro" id="IPR036890">
    <property type="entry name" value="HATPase_C_sf"/>
</dbReference>
<dbReference type="SUPFAM" id="SSF55781">
    <property type="entry name" value="GAF domain-like"/>
    <property type="match status" value="1"/>
</dbReference>
<dbReference type="SUPFAM" id="SSF47384">
    <property type="entry name" value="Homodimeric domain of signal transducing histidine kinase"/>
    <property type="match status" value="1"/>
</dbReference>
<evidence type="ECO:0000259" key="10">
    <source>
        <dbReference type="PROSITE" id="PS50110"/>
    </source>
</evidence>
<evidence type="ECO:0000313" key="14">
    <source>
        <dbReference type="Proteomes" id="UP000198324"/>
    </source>
</evidence>
<dbReference type="SMART" id="SM00387">
    <property type="entry name" value="HATPase_c"/>
    <property type="match status" value="1"/>
</dbReference>
<feature type="signal peptide" evidence="8">
    <location>
        <begin position="1"/>
        <end position="34"/>
    </location>
</feature>
<feature type="domain" description="PAS" evidence="11">
    <location>
        <begin position="488"/>
        <end position="533"/>
    </location>
</feature>
<evidence type="ECO:0000313" key="13">
    <source>
        <dbReference type="EMBL" id="SNR88921.1"/>
    </source>
</evidence>
<dbReference type="Gene3D" id="3.30.450.40">
    <property type="match status" value="1"/>
</dbReference>
<dbReference type="InterPro" id="IPR001789">
    <property type="entry name" value="Sig_transdc_resp-reg_receiver"/>
</dbReference>
<feature type="domain" description="PAS" evidence="11">
    <location>
        <begin position="612"/>
        <end position="651"/>
    </location>
</feature>
<keyword evidence="14" id="KW-1185">Reference proteome</keyword>
<dbReference type="AlphaFoldDB" id="A0A239A0U4"/>
<dbReference type="Pfam" id="PF13426">
    <property type="entry name" value="PAS_9"/>
    <property type="match status" value="1"/>
</dbReference>
<dbReference type="Pfam" id="PF13185">
    <property type="entry name" value="GAF_2"/>
    <property type="match status" value="1"/>
</dbReference>
<evidence type="ECO:0000256" key="4">
    <source>
        <dbReference type="ARBA" id="ARBA00022679"/>
    </source>
</evidence>
<dbReference type="CDD" id="cd00130">
    <property type="entry name" value="PAS"/>
    <property type="match status" value="2"/>
</dbReference>
<dbReference type="Pfam" id="PF00512">
    <property type="entry name" value="HisKA"/>
    <property type="match status" value="1"/>
</dbReference>
<dbReference type="GO" id="GO:0000155">
    <property type="term" value="F:phosphorelay sensor kinase activity"/>
    <property type="evidence" value="ECO:0007669"/>
    <property type="project" value="InterPro"/>
</dbReference>
<accession>A0A239A0U4</accession>
<dbReference type="InterPro" id="IPR013656">
    <property type="entry name" value="PAS_4"/>
</dbReference>
<dbReference type="CDD" id="cd00156">
    <property type="entry name" value="REC"/>
    <property type="match status" value="1"/>
</dbReference>
<name>A0A239A0U4_9BACT</name>
<dbReference type="Gene3D" id="3.30.450.20">
    <property type="entry name" value="PAS domain"/>
    <property type="match status" value="2"/>
</dbReference>
<evidence type="ECO:0000256" key="8">
    <source>
        <dbReference type="SAM" id="SignalP"/>
    </source>
</evidence>
<comment type="catalytic activity">
    <reaction evidence="1">
        <text>ATP + protein L-histidine = ADP + protein N-phospho-L-histidine.</text>
        <dbReference type="EC" id="2.7.13.3"/>
    </reaction>
</comment>
<dbReference type="InterPro" id="IPR000014">
    <property type="entry name" value="PAS"/>
</dbReference>
<dbReference type="PROSITE" id="PS50110">
    <property type="entry name" value="RESPONSE_REGULATORY"/>
    <property type="match status" value="1"/>
</dbReference>
<dbReference type="InterPro" id="IPR004358">
    <property type="entry name" value="Sig_transdc_His_kin-like_C"/>
</dbReference>
<dbReference type="Gene3D" id="3.40.190.10">
    <property type="entry name" value="Periplasmic binding protein-like II"/>
    <property type="match status" value="2"/>
</dbReference>
<evidence type="ECO:0000256" key="3">
    <source>
        <dbReference type="ARBA" id="ARBA00022553"/>
    </source>
</evidence>
<dbReference type="InterPro" id="IPR035965">
    <property type="entry name" value="PAS-like_dom_sf"/>
</dbReference>
<dbReference type="InterPro" id="IPR001638">
    <property type="entry name" value="Solute-binding_3/MltF_N"/>
</dbReference>
<dbReference type="PANTHER" id="PTHR43065">
    <property type="entry name" value="SENSOR HISTIDINE KINASE"/>
    <property type="match status" value="1"/>
</dbReference>
<dbReference type="Pfam" id="PF00072">
    <property type="entry name" value="Response_reg"/>
    <property type="match status" value="1"/>
</dbReference>
<gene>
    <name evidence="13" type="ORF">SAMN04488503_1736</name>
</gene>
<organism evidence="13 14">
    <name type="scientific">Humidesulfovibrio mexicanus</name>
    <dbReference type="NCBI Taxonomy" id="147047"/>
    <lineage>
        <taxon>Bacteria</taxon>
        <taxon>Pseudomonadati</taxon>
        <taxon>Thermodesulfobacteriota</taxon>
        <taxon>Desulfovibrionia</taxon>
        <taxon>Desulfovibrionales</taxon>
        <taxon>Desulfovibrionaceae</taxon>
        <taxon>Humidesulfovibrio</taxon>
    </lineage>
</organism>
<keyword evidence="7" id="KW-1133">Transmembrane helix</keyword>
<dbReference type="InterPro" id="IPR011006">
    <property type="entry name" value="CheY-like_superfamily"/>
</dbReference>
<dbReference type="SUPFAM" id="SSF52172">
    <property type="entry name" value="CheY-like"/>
    <property type="match status" value="1"/>
</dbReference>
<evidence type="ECO:0000256" key="2">
    <source>
        <dbReference type="ARBA" id="ARBA00012438"/>
    </source>
</evidence>
<dbReference type="SMART" id="SM00091">
    <property type="entry name" value="PAS"/>
    <property type="match status" value="2"/>
</dbReference>
<keyword evidence="7" id="KW-0812">Transmembrane</keyword>
<protein>
    <recommendedName>
        <fullName evidence="2">histidine kinase</fullName>
        <ecNumber evidence="2">2.7.13.3</ecNumber>
    </recommendedName>
</protein>
<dbReference type="InterPro" id="IPR036097">
    <property type="entry name" value="HisK_dim/P_sf"/>
</dbReference>
<keyword evidence="4" id="KW-0808">Transferase</keyword>
<dbReference type="Pfam" id="PF08448">
    <property type="entry name" value="PAS_4"/>
    <property type="match status" value="1"/>
</dbReference>
<feature type="transmembrane region" description="Helical" evidence="7">
    <location>
        <begin position="271"/>
        <end position="293"/>
    </location>
</feature>
<dbReference type="NCBIfam" id="TIGR00229">
    <property type="entry name" value="sensory_box"/>
    <property type="match status" value="2"/>
</dbReference>
<dbReference type="Gene3D" id="3.40.50.2300">
    <property type="match status" value="1"/>
</dbReference>
<dbReference type="CDD" id="cd00082">
    <property type="entry name" value="HisKA"/>
    <property type="match status" value="1"/>
</dbReference>
<evidence type="ECO:0000259" key="9">
    <source>
        <dbReference type="PROSITE" id="PS50109"/>
    </source>
</evidence>
<dbReference type="EC" id="2.7.13.3" evidence="2"/>
<dbReference type="SMART" id="SM00086">
    <property type="entry name" value="PAC"/>
    <property type="match status" value="2"/>
</dbReference>
<dbReference type="SMART" id="SM00062">
    <property type="entry name" value="PBPb"/>
    <property type="match status" value="1"/>
</dbReference>
<dbReference type="SMART" id="SM00448">
    <property type="entry name" value="REC"/>
    <property type="match status" value="1"/>
</dbReference>
<keyword evidence="7" id="KW-0472">Membrane</keyword>
<evidence type="ECO:0000259" key="12">
    <source>
        <dbReference type="PROSITE" id="PS50113"/>
    </source>
</evidence>
<keyword evidence="5" id="KW-0418">Kinase</keyword>
<evidence type="ECO:0000256" key="6">
    <source>
        <dbReference type="PROSITE-ProRule" id="PRU00169"/>
    </source>
</evidence>
<dbReference type="PANTHER" id="PTHR43065:SF42">
    <property type="entry name" value="TWO-COMPONENT SENSOR PPRA"/>
    <property type="match status" value="1"/>
</dbReference>
<dbReference type="InterPro" id="IPR029016">
    <property type="entry name" value="GAF-like_dom_sf"/>
</dbReference>
<keyword evidence="8" id="KW-0732">Signal</keyword>
<dbReference type="InterPro" id="IPR003018">
    <property type="entry name" value="GAF"/>
</dbReference>
<dbReference type="SUPFAM" id="SSF55785">
    <property type="entry name" value="PYP-like sensor domain (PAS domain)"/>
    <property type="match status" value="2"/>
</dbReference>
<dbReference type="EMBL" id="FZOC01000003">
    <property type="protein sequence ID" value="SNR88921.1"/>
    <property type="molecule type" value="Genomic_DNA"/>
</dbReference>
<dbReference type="RefSeq" id="WP_089273766.1">
    <property type="nucleotide sequence ID" value="NZ_FZOC01000003.1"/>
</dbReference>
<dbReference type="Pfam" id="PF02518">
    <property type="entry name" value="HATPase_c"/>
    <property type="match status" value="1"/>
</dbReference>
<dbReference type="InterPro" id="IPR003661">
    <property type="entry name" value="HisK_dim/P_dom"/>
</dbReference>
<dbReference type="OrthoDB" id="9813024at2"/>
<dbReference type="Pfam" id="PF00497">
    <property type="entry name" value="SBP_bac_3"/>
    <property type="match status" value="1"/>
</dbReference>
<dbReference type="InterPro" id="IPR000700">
    <property type="entry name" value="PAS-assoc_C"/>
</dbReference>
<dbReference type="InterPro" id="IPR003594">
    <property type="entry name" value="HATPase_dom"/>
</dbReference>
<feature type="domain" description="Histidine kinase" evidence="9">
    <location>
        <begin position="750"/>
        <end position="972"/>
    </location>
</feature>
<dbReference type="InterPro" id="IPR005467">
    <property type="entry name" value="His_kinase_dom"/>
</dbReference>
<evidence type="ECO:0000256" key="1">
    <source>
        <dbReference type="ARBA" id="ARBA00000085"/>
    </source>
</evidence>
<evidence type="ECO:0000259" key="11">
    <source>
        <dbReference type="PROSITE" id="PS50112"/>
    </source>
</evidence>
<feature type="domain" description="PAC" evidence="12">
    <location>
        <begin position="685"/>
        <end position="737"/>
    </location>
</feature>
<dbReference type="PROSITE" id="PS50112">
    <property type="entry name" value="PAS"/>
    <property type="match status" value="2"/>
</dbReference>
<dbReference type="SUPFAM" id="SSF53850">
    <property type="entry name" value="Periplasmic binding protein-like II"/>
    <property type="match status" value="1"/>
</dbReference>
<proteinExistence type="predicted"/>
<dbReference type="Gene3D" id="1.10.287.130">
    <property type="match status" value="1"/>
</dbReference>